<feature type="compositionally biased region" description="Polar residues" evidence="9">
    <location>
        <begin position="522"/>
        <end position="536"/>
    </location>
</feature>
<dbReference type="InterPro" id="IPR001293">
    <property type="entry name" value="Znf_TRAF"/>
</dbReference>
<name>A0A151NSC1_ALLMI</name>
<dbReference type="GO" id="GO:0005739">
    <property type="term" value="C:mitochondrion"/>
    <property type="evidence" value="ECO:0007669"/>
    <property type="project" value="TreeGrafter"/>
</dbReference>
<dbReference type="InterPro" id="IPR049439">
    <property type="entry name" value="TRAFD1-XIAF1_Znf"/>
</dbReference>
<evidence type="ECO:0000256" key="5">
    <source>
        <dbReference type="ARBA" id="ARBA00022990"/>
    </source>
</evidence>
<dbReference type="GO" id="GO:0045824">
    <property type="term" value="P:negative regulation of innate immune response"/>
    <property type="evidence" value="ECO:0007669"/>
    <property type="project" value="TreeGrafter"/>
</dbReference>
<evidence type="ECO:0000256" key="3">
    <source>
        <dbReference type="ARBA" id="ARBA00022771"/>
    </source>
</evidence>
<comment type="caution">
    <text evidence="11">The sequence shown here is derived from an EMBL/GenBank/DDBJ whole genome shotgun (WGS) entry which is preliminary data.</text>
</comment>
<organism evidence="11 12">
    <name type="scientific">Alligator mississippiensis</name>
    <name type="common">American alligator</name>
    <dbReference type="NCBI Taxonomy" id="8496"/>
    <lineage>
        <taxon>Eukaryota</taxon>
        <taxon>Metazoa</taxon>
        <taxon>Chordata</taxon>
        <taxon>Craniata</taxon>
        <taxon>Vertebrata</taxon>
        <taxon>Euteleostomi</taxon>
        <taxon>Archelosauria</taxon>
        <taxon>Archosauria</taxon>
        <taxon>Crocodylia</taxon>
        <taxon>Alligatoridae</taxon>
        <taxon>Alligatorinae</taxon>
        <taxon>Alligator</taxon>
    </lineage>
</organism>
<proteinExistence type="predicted"/>
<dbReference type="GO" id="GO:0008270">
    <property type="term" value="F:zinc ion binding"/>
    <property type="evidence" value="ECO:0007669"/>
    <property type="project" value="UniProtKB-KW"/>
</dbReference>
<dbReference type="InterPro" id="IPR013083">
    <property type="entry name" value="Znf_RING/FYVE/PHD"/>
</dbReference>
<keyword evidence="1" id="KW-0597">Phosphoprotein</keyword>
<dbReference type="Proteomes" id="UP000050525">
    <property type="component" value="Unassembled WGS sequence"/>
</dbReference>
<evidence type="ECO:0000256" key="9">
    <source>
        <dbReference type="SAM" id="MobiDB-lite"/>
    </source>
</evidence>
<keyword evidence="3 8" id="KW-0863">Zinc-finger</keyword>
<dbReference type="EMBL" id="AKHW03002185">
    <property type="protein sequence ID" value="KYO39684.1"/>
    <property type="molecule type" value="Genomic_DNA"/>
</dbReference>
<feature type="domain" description="TRAF-type" evidence="10">
    <location>
        <begin position="58"/>
        <end position="133"/>
    </location>
</feature>
<dbReference type="InterPro" id="IPR051986">
    <property type="entry name" value="Innate_Immune_Apopt_Reg"/>
</dbReference>
<keyword evidence="12" id="KW-1185">Reference proteome</keyword>
<evidence type="ECO:0000256" key="7">
    <source>
        <dbReference type="ARBA" id="ARBA00040410"/>
    </source>
</evidence>
<evidence type="ECO:0000313" key="11">
    <source>
        <dbReference type="EMBL" id="KYO39684.1"/>
    </source>
</evidence>
<protein>
    <recommendedName>
        <fullName evidence="7">TRAF-type zinc finger domain-containing protein 1</fullName>
    </recommendedName>
</protein>
<evidence type="ECO:0000256" key="2">
    <source>
        <dbReference type="ARBA" id="ARBA00022723"/>
    </source>
</evidence>
<keyword evidence="5" id="KW-0007">Acetylation</keyword>
<sequence>MQHIAVVIIHTISRPGRGVRAGGAETGDDMDVSVGTEQETRLCSNCKKDVPVANFTIHELHCSRNIEVCGFCKESVPKSEMKNHVESKHVKVTCKCNMKIEKSDLEDHEASSCPLRPAVCQYCDIELAFNKLQDHEEYCGTRTETCSGCGRNIMVKDLKLHAEVCGKEAKQKQVNKARALFSCEDEEAEPCSFQSIRNILSPDDYVRTLWGMPRPLQSPFYSSFGRDQLFKDINTRTASSMWRDQNRVAEREQLQRNQNTESSLSEEQNSNFDYMLALSLQSENNPHDTTSTEIRSDFWKNYSKGAKPPEHLNRINKSDTFLHEPLVSNITNHLKNDDVIMLPCEFCEELYPEEDLILHQTGCNPASALASFSKRSFSPTRQGYGGLVKDDLELDRTSFGSRSSYPGQDEAVQTEGSTVIPCEFCGIQLEEEVLFHHQDQCDLYPATANPTQGLSQHPLPPKDNTERRESPELVRRMRHQGEVSPRYLEDIGQQKLTNAVRGERSLNNLAVARDLQLTSSNTVKMNNALSPKTKPSNLGGGEGRVRGIGADESAAAHVSVVRPSRNFHPESYVSSFSRMPPTLPSSVRNEAGRSQRMPNVPGHFRSRSTKVKPQTPESSYPEEE</sequence>
<evidence type="ECO:0000256" key="4">
    <source>
        <dbReference type="ARBA" id="ARBA00022833"/>
    </source>
</evidence>
<feature type="zinc finger region" description="TRAF-type" evidence="8">
    <location>
        <begin position="58"/>
        <end position="133"/>
    </location>
</feature>
<dbReference type="PANTHER" id="PTHR16295">
    <property type="entry name" value="TRAF-TYPE ZINC FINGER PROTEIN-RELATED"/>
    <property type="match status" value="1"/>
</dbReference>
<dbReference type="STRING" id="8496.A0A151NSC1"/>
<dbReference type="AlphaFoldDB" id="A0A151NSC1"/>
<dbReference type="Pfam" id="PF21366">
    <property type="entry name" value="TRAFD1-XIAF1_ZnF"/>
    <property type="match status" value="1"/>
</dbReference>
<accession>A0A151NSC1</accession>
<feature type="region of interest" description="Disordered" evidence="9">
    <location>
        <begin position="572"/>
        <end position="624"/>
    </location>
</feature>
<keyword evidence="2 8" id="KW-0479">Metal-binding</keyword>
<feature type="compositionally biased region" description="Basic and acidic residues" evidence="9">
    <location>
        <begin position="463"/>
        <end position="481"/>
    </location>
</feature>
<comment type="function">
    <text evidence="6">Negative feedback regulator that controls excessive innate immune responses. Regulates both Toll-like receptor 4 (TLR4) and DDX58/RIG1-like helicases (RLH) pathways. May inhibit the LTR pathway by direct interaction with TRAF6 and attenuation of NF-kappa-B activation. May negatively regulate the RLH pathway downstream from MAVS and upstream of NF-kappa-B and IRF3.</text>
</comment>
<evidence type="ECO:0000256" key="6">
    <source>
        <dbReference type="ARBA" id="ARBA00037636"/>
    </source>
</evidence>
<evidence type="ECO:0000259" key="10">
    <source>
        <dbReference type="PROSITE" id="PS50145"/>
    </source>
</evidence>
<evidence type="ECO:0000256" key="8">
    <source>
        <dbReference type="PROSITE-ProRule" id="PRU00207"/>
    </source>
</evidence>
<reference evidence="11 12" key="1">
    <citation type="journal article" date="2012" name="Genome Biol.">
        <title>Sequencing three crocodilian genomes to illuminate the evolution of archosaurs and amniotes.</title>
        <authorList>
            <person name="St John J.A."/>
            <person name="Braun E.L."/>
            <person name="Isberg S.R."/>
            <person name="Miles L.G."/>
            <person name="Chong A.Y."/>
            <person name="Gongora J."/>
            <person name="Dalzell P."/>
            <person name="Moran C."/>
            <person name="Bed'hom B."/>
            <person name="Abzhanov A."/>
            <person name="Burgess S.C."/>
            <person name="Cooksey A.M."/>
            <person name="Castoe T.A."/>
            <person name="Crawford N.G."/>
            <person name="Densmore L.D."/>
            <person name="Drew J.C."/>
            <person name="Edwards S.V."/>
            <person name="Faircloth B.C."/>
            <person name="Fujita M.K."/>
            <person name="Greenwold M.J."/>
            <person name="Hoffmann F.G."/>
            <person name="Howard J.M."/>
            <person name="Iguchi T."/>
            <person name="Janes D.E."/>
            <person name="Khan S.Y."/>
            <person name="Kohno S."/>
            <person name="de Koning A.J."/>
            <person name="Lance S.L."/>
            <person name="McCarthy F.M."/>
            <person name="McCormack J.E."/>
            <person name="Merchant M.E."/>
            <person name="Peterson D.G."/>
            <person name="Pollock D.D."/>
            <person name="Pourmand N."/>
            <person name="Raney B.J."/>
            <person name="Roessler K.A."/>
            <person name="Sanford J.R."/>
            <person name="Sawyer R.H."/>
            <person name="Schmidt C.J."/>
            <person name="Triplett E.W."/>
            <person name="Tuberville T.D."/>
            <person name="Venegas-Anaya M."/>
            <person name="Howard J.T."/>
            <person name="Jarvis E.D."/>
            <person name="Guillette L.J.Jr."/>
            <person name="Glenn T.C."/>
            <person name="Green R.E."/>
            <person name="Ray D.A."/>
        </authorList>
    </citation>
    <scope>NUCLEOTIDE SEQUENCE [LARGE SCALE GENOMIC DNA]</scope>
    <source>
        <strain evidence="11">KSC_2009_1</strain>
    </source>
</reference>
<evidence type="ECO:0000256" key="1">
    <source>
        <dbReference type="ARBA" id="ARBA00022553"/>
    </source>
</evidence>
<feature type="region of interest" description="Disordered" evidence="9">
    <location>
        <begin position="446"/>
        <end position="485"/>
    </location>
</feature>
<keyword evidence="4 8" id="KW-0862">Zinc</keyword>
<gene>
    <name evidence="11" type="primary">TRAFD1-1</name>
    <name evidence="11" type="ORF">Y1Q_0018729</name>
</gene>
<dbReference type="PANTHER" id="PTHR16295:SF19">
    <property type="entry name" value="TRAF-TYPE ZINC FINGER DOMAIN-CONTAINING PROTEIN 1"/>
    <property type="match status" value="1"/>
</dbReference>
<dbReference type="Gene3D" id="3.30.40.10">
    <property type="entry name" value="Zinc/RING finger domain, C3HC4 (zinc finger)"/>
    <property type="match status" value="2"/>
</dbReference>
<dbReference type="PROSITE" id="PS50145">
    <property type="entry name" value="ZF_TRAF"/>
    <property type="match status" value="1"/>
</dbReference>
<evidence type="ECO:0000313" key="12">
    <source>
        <dbReference type="Proteomes" id="UP000050525"/>
    </source>
</evidence>
<feature type="region of interest" description="Disordered" evidence="9">
    <location>
        <begin position="522"/>
        <end position="547"/>
    </location>
</feature>